<dbReference type="InterPro" id="IPR015910">
    <property type="entry name" value="I/U_nuclsd_hydro_CS"/>
</dbReference>
<dbReference type="NCBIfam" id="NF008036">
    <property type="entry name" value="PRK10768.1"/>
    <property type="match status" value="1"/>
</dbReference>
<evidence type="ECO:0000313" key="5">
    <source>
        <dbReference type="Proteomes" id="UP000190409"/>
    </source>
</evidence>
<dbReference type="SUPFAM" id="SSF53590">
    <property type="entry name" value="Nucleoside hydrolase"/>
    <property type="match status" value="1"/>
</dbReference>
<dbReference type="Gene3D" id="3.90.245.10">
    <property type="entry name" value="Ribonucleoside hydrolase-like"/>
    <property type="match status" value="1"/>
</dbReference>
<dbReference type="GO" id="GO:0008477">
    <property type="term" value="F:purine nucleosidase activity"/>
    <property type="evidence" value="ECO:0007669"/>
    <property type="project" value="TreeGrafter"/>
</dbReference>
<dbReference type="GO" id="GO:0045437">
    <property type="term" value="F:uridine nucleosidase activity"/>
    <property type="evidence" value="ECO:0007669"/>
    <property type="project" value="UniProtKB-ARBA"/>
</dbReference>
<keyword evidence="1 4" id="KW-0378">Hydrolase</keyword>
<dbReference type="InterPro" id="IPR023186">
    <property type="entry name" value="IUNH"/>
</dbReference>
<dbReference type="PANTHER" id="PTHR12304:SF15">
    <property type="entry name" value="NON-SPECIFIC RIBONUCLEOSIDE HYDROLASE RIHC"/>
    <property type="match status" value="1"/>
</dbReference>
<comment type="caution">
    <text evidence="4">The sequence shown here is derived from an EMBL/GenBank/DDBJ whole genome shotgun (WGS) entry which is preliminary data.</text>
</comment>
<organism evidence="4 5">
    <name type="scientific">Dolosigranulum pigrum</name>
    <dbReference type="NCBI Taxonomy" id="29394"/>
    <lineage>
        <taxon>Bacteria</taxon>
        <taxon>Bacillati</taxon>
        <taxon>Bacillota</taxon>
        <taxon>Bacilli</taxon>
        <taxon>Lactobacillales</taxon>
        <taxon>Carnobacteriaceae</taxon>
        <taxon>Dolosigranulum</taxon>
    </lineage>
</organism>
<dbReference type="Proteomes" id="UP000190409">
    <property type="component" value="Unassembled WGS sequence"/>
</dbReference>
<sequence length="308" mass="34026">MSDKRKIILDTDPGIDDAVAIALAAFSEAIDIKLITTVSGNVHIDHVTENVLKLLTFYGKNIPVAKGANTPLIRQSRDGSRIHGETGMAGYDFQPGDKSLLIDSPAVVAMYQLIKQYPGEITLVTIGPLTNIALLLKLYPDVASDIKEIILMGGTPDRGNYGVYTEFNIGYDPEAAQVVFNSDIPRTMVGMNIGIKAIIQPEVSEKIRYINKIGDMFYALFKTYRGTFHSGLTMYDATAIAYLVRPDMFQTVDTFVTVETQGQYTTGATIVDLNNYLHQPSNTTVCLDIDAEAFEEWFVQEIDTFNID</sequence>
<dbReference type="InterPro" id="IPR001910">
    <property type="entry name" value="Inosine/uridine_hydrolase_dom"/>
</dbReference>
<reference evidence="4 5" key="1">
    <citation type="submission" date="2017-01" db="EMBL/GenBank/DDBJ databases">
        <title>Complete Genome Sequence of Dolosigranulum pigrum isolated from a Patient with interstitial lung disease.</title>
        <authorList>
            <person name="Mukhopadhyay R."/>
            <person name="Joaquin J."/>
            <person name="Hogue R."/>
            <person name="Fitzgerald S."/>
            <person name="Jospin G."/>
            <person name="Eisen J.A."/>
            <person name="Chaturvedi V."/>
        </authorList>
    </citation>
    <scope>NUCLEOTIDE SEQUENCE [LARGE SCALE GENOMIC DNA]</scope>
    <source>
        <strain evidence="4 5">15S00348</strain>
    </source>
</reference>
<dbReference type="PANTHER" id="PTHR12304">
    <property type="entry name" value="INOSINE-URIDINE PREFERRING NUCLEOSIDE HYDROLASE"/>
    <property type="match status" value="1"/>
</dbReference>
<name>A0A1S8KQE3_9LACT</name>
<dbReference type="GO" id="GO:0005829">
    <property type="term" value="C:cytosol"/>
    <property type="evidence" value="ECO:0007669"/>
    <property type="project" value="TreeGrafter"/>
</dbReference>
<dbReference type="PROSITE" id="PS01247">
    <property type="entry name" value="IUNH"/>
    <property type="match status" value="1"/>
</dbReference>
<protein>
    <submittedName>
        <fullName evidence="4">Ribonucleoside hydrolase RihC</fullName>
    </submittedName>
</protein>
<dbReference type="CDD" id="cd02651">
    <property type="entry name" value="nuc_hydro_IU_UC_XIUA"/>
    <property type="match status" value="1"/>
</dbReference>
<dbReference type="Pfam" id="PF01156">
    <property type="entry name" value="IU_nuc_hydro"/>
    <property type="match status" value="1"/>
</dbReference>
<evidence type="ECO:0000313" key="4">
    <source>
        <dbReference type="EMBL" id="OOL81932.1"/>
    </source>
</evidence>
<evidence type="ECO:0000256" key="1">
    <source>
        <dbReference type="ARBA" id="ARBA00022801"/>
    </source>
</evidence>
<accession>A0A1S8KQE3</accession>
<evidence type="ECO:0000259" key="3">
    <source>
        <dbReference type="Pfam" id="PF01156"/>
    </source>
</evidence>
<gene>
    <name evidence="4" type="ORF">BWX42_09735</name>
</gene>
<proteinExistence type="predicted"/>
<dbReference type="InterPro" id="IPR036452">
    <property type="entry name" value="Ribo_hydro-like"/>
</dbReference>
<dbReference type="AlphaFoldDB" id="A0A1S8KQE3"/>
<dbReference type="EMBL" id="MUYF01000003">
    <property type="protein sequence ID" value="OOL81932.1"/>
    <property type="molecule type" value="Genomic_DNA"/>
</dbReference>
<keyword evidence="2" id="KW-0326">Glycosidase</keyword>
<evidence type="ECO:0000256" key="2">
    <source>
        <dbReference type="ARBA" id="ARBA00023295"/>
    </source>
</evidence>
<dbReference type="GO" id="GO:0006152">
    <property type="term" value="P:purine nucleoside catabolic process"/>
    <property type="evidence" value="ECO:0007669"/>
    <property type="project" value="TreeGrafter"/>
</dbReference>
<feature type="domain" description="Inosine/uridine-preferring nucleoside hydrolase" evidence="3">
    <location>
        <begin position="7"/>
        <end position="295"/>
    </location>
</feature>